<proteinExistence type="predicted"/>
<feature type="transmembrane region" description="Helical" evidence="7">
    <location>
        <begin position="12"/>
        <end position="39"/>
    </location>
</feature>
<evidence type="ECO:0000313" key="9">
    <source>
        <dbReference type="Proteomes" id="UP000007050"/>
    </source>
</evidence>
<evidence type="ECO:0000256" key="4">
    <source>
        <dbReference type="ARBA" id="ARBA00022692"/>
    </source>
</evidence>
<keyword evidence="4 7" id="KW-0812">Transmembrane</keyword>
<dbReference type="EMBL" id="FP929059">
    <property type="protein sequence ID" value="CBL35098.1"/>
    <property type="molecule type" value="Genomic_DNA"/>
</dbReference>
<dbReference type="KEGG" id="esr:ES1_22560"/>
<evidence type="ECO:0000313" key="8">
    <source>
        <dbReference type="EMBL" id="CBL35098.1"/>
    </source>
</evidence>
<dbReference type="PANTHER" id="PTHR43266:SF10">
    <property type="entry name" value="BACILYSIN EXPORTER BACE-RELATED"/>
    <property type="match status" value="1"/>
</dbReference>
<evidence type="ECO:0000256" key="2">
    <source>
        <dbReference type="ARBA" id="ARBA00022448"/>
    </source>
</evidence>
<feature type="transmembrane region" description="Helical" evidence="7">
    <location>
        <begin position="80"/>
        <end position="108"/>
    </location>
</feature>
<evidence type="ECO:0008006" key="10">
    <source>
        <dbReference type="Google" id="ProtNLM"/>
    </source>
</evidence>
<keyword evidence="2" id="KW-0813">Transport</keyword>
<evidence type="ECO:0000256" key="6">
    <source>
        <dbReference type="ARBA" id="ARBA00023136"/>
    </source>
</evidence>
<evidence type="ECO:0000256" key="7">
    <source>
        <dbReference type="SAM" id="Phobius"/>
    </source>
</evidence>
<dbReference type="Gene3D" id="1.20.1250.20">
    <property type="entry name" value="MFS general substrate transporter like domains"/>
    <property type="match status" value="1"/>
</dbReference>
<feature type="transmembrane region" description="Helical" evidence="7">
    <location>
        <begin position="45"/>
        <end position="68"/>
    </location>
</feature>
<accession>D4MMW5</accession>
<evidence type="ECO:0000256" key="1">
    <source>
        <dbReference type="ARBA" id="ARBA00004651"/>
    </source>
</evidence>
<reference evidence="8 9" key="2">
    <citation type="submission" date="2010-03" db="EMBL/GenBank/DDBJ databases">
        <authorList>
            <person name="Pajon A."/>
        </authorList>
    </citation>
    <scope>NUCLEOTIDE SEQUENCE [LARGE SCALE GENOMIC DNA]</scope>
    <source>
        <strain evidence="8 9">V10Sc8a</strain>
    </source>
</reference>
<reference evidence="8 9" key="1">
    <citation type="submission" date="2010-03" db="EMBL/GenBank/DDBJ databases">
        <title>The genome sequence of Eubacterium siraeum V10Sc8a.</title>
        <authorList>
            <consortium name="metaHIT consortium -- http://www.metahit.eu/"/>
            <person name="Pajon A."/>
            <person name="Turner K."/>
            <person name="Parkhill J."/>
            <person name="Duncan S."/>
            <person name="Flint H."/>
        </authorList>
    </citation>
    <scope>NUCLEOTIDE SEQUENCE [LARGE SCALE GENOMIC DNA]</scope>
    <source>
        <strain evidence="8 9">V10Sc8a</strain>
    </source>
</reference>
<evidence type="ECO:0000256" key="5">
    <source>
        <dbReference type="ARBA" id="ARBA00022989"/>
    </source>
</evidence>
<dbReference type="PANTHER" id="PTHR43266">
    <property type="entry name" value="MACROLIDE-EFFLUX PROTEIN"/>
    <property type="match status" value="1"/>
</dbReference>
<name>D4MMW5_9FIRM</name>
<protein>
    <recommendedName>
        <fullName evidence="10">Major Facilitator Superfamily</fullName>
    </recommendedName>
</protein>
<keyword evidence="3" id="KW-1003">Cell membrane</keyword>
<keyword evidence="6 7" id="KW-0472">Membrane</keyword>
<dbReference type="InterPro" id="IPR036259">
    <property type="entry name" value="MFS_trans_sf"/>
</dbReference>
<dbReference type="Pfam" id="PF05977">
    <property type="entry name" value="MFS_3"/>
    <property type="match status" value="1"/>
</dbReference>
<comment type="subcellular location">
    <subcellularLocation>
        <location evidence="1">Cell membrane</location>
        <topology evidence="1">Multi-pass membrane protein</topology>
    </subcellularLocation>
</comment>
<dbReference type="AlphaFoldDB" id="D4MMW5"/>
<dbReference type="PATRIC" id="fig|717961.3.peg.2391"/>
<keyword evidence="5 7" id="KW-1133">Transmembrane helix</keyword>
<dbReference type="InterPro" id="IPR010290">
    <property type="entry name" value="TM_effector"/>
</dbReference>
<gene>
    <name evidence="8" type="ORF">ES1_22560</name>
</gene>
<dbReference type="BioCyc" id="ESIR717961:G136L-1880-MONOMER"/>
<dbReference type="HOGENOM" id="CLU_1862182_0_0_9"/>
<dbReference type="GO" id="GO:0005886">
    <property type="term" value="C:plasma membrane"/>
    <property type="evidence" value="ECO:0007669"/>
    <property type="project" value="UniProtKB-SubCell"/>
</dbReference>
<sequence>MNKNNESKSFGQFILLWLTQSLSALGSAMTSYALILWLYGESGSALYTAMLTITSYAPYVLLSIFAGALCDRFDKKKTMLICDSIAALCTITVILLFACNALQVWHLYIVNAIGGLMNTVQQPASEIVSTVLVPEKH</sequence>
<evidence type="ECO:0000256" key="3">
    <source>
        <dbReference type="ARBA" id="ARBA00022475"/>
    </source>
</evidence>
<dbReference type="SUPFAM" id="SSF103473">
    <property type="entry name" value="MFS general substrate transporter"/>
    <property type="match status" value="1"/>
</dbReference>
<dbReference type="Proteomes" id="UP000007050">
    <property type="component" value="Chromosome"/>
</dbReference>
<organism evidence="8 9">
    <name type="scientific">[Eubacterium] siraeum V10Sc8a</name>
    <dbReference type="NCBI Taxonomy" id="717961"/>
    <lineage>
        <taxon>Bacteria</taxon>
        <taxon>Bacillati</taxon>
        <taxon>Bacillota</taxon>
        <taxon>Clostridia</taxon>
        <taxon>Eubacteriales</taxon>
        <taxon>Oscillospiraceae</taxon>
        <taxon>Oscillospiraceae incertae sedis</taxon>
    </lineage>
</organism>